<keyword evidence="1" id="KW-0812">Transmembrane</keyword>
<evidence type="ECO:0000313" key="3">
    <source>
        <dbReference type="Proteomes" id="UP000636453"/>
    </source>
</evidence>
<reference evidence="2" key="2">
    <citation type="submission" date="2020-09" db="EMBL/GenBank/DDBJ databases">
        <authorList>
            <person name="Sun Q."/>
            <person name="Kim S."/>
        </authorList>
    </citation>
    <scope>NUCLEOTIDE SEQUENCE</scope>
    <source>
        <strain evidence="2">KCTC 32020</strain>
    </source>
</reference>
<organism evidence="2 3">
    <name type="scientific">Vulcaniibacterium thermophilum</name>
    <dbReference type="NCBI Taxonomy" id="1169913"/>
    <lineage>
        <taxon>Bacteria</taxon>
        <taxon>Pseudomonadati</taxon>
        <taxon>Pseudomonadota</taxon>
        <taxon>Gammaproteobacteria</taxon>
        <taxon>Lysobacterales</taxon>
        <taxon>Lysobacteraceae</taxon>
        <taxon>Vulcaniibacterium</taxon>
    </lineage>
</organism>
<reference evidence="2" key="1">
    <citation type="journal article" date="2014" name="Int. J. Syst. Evol. Microbiol.">
        <title>Complete genome sequence of Corynebacterium casei LMG S-19264T (=DSM 44701T), isolated from a smear-ripened cheese.</title>
        <authorList>
            <consortium name="US DOE Joint Genome Institute (JGI-PGF)"/>
            <person name="Walter F."/>
            <person name="Albersmeier A."/>
            <person name="Kalinowski J."/>
            <person name="Ruckert C."/>
        </authorList>
    </citation>
    <scope>NUCLEOTIDE SEQUENCE</scope>
    <source>
        <strain evidence="2">KCTC 32020</strain>
    </source>
</reference>
<keyword evidence="1" id="KW-1133">Transmembrane helix</keyword>
<evidence type="ECO:0000313" key="2">
    <source>
        <dbReference type="EMBL" id="GHE44087.1"/>
    </source>
</evidence>
<feature type="transmembrane region" description="Helical" evidence="1">
    <location>
        <begin position="102"/>
        <end position="122"/>
    </location>
</feature>
<gene>
    <name evidence="2" type="ORF">GCM10007167_27280</name>
</gene>
<dbReference type="Proteomes" id="UP000636453">
    <property type="component" value="Unassembled WGS sequence"/>
</dbReference>
<accession>A0A918ZAY3</accession>
<keyword evidence="3" id="KW-1185">Reference proteome</keyword>
<name>A0A918ZAY3_9GAMM</name>
<dbReference type="OrthoDB" id="5966662at2"/>
<proteinExistence type="predicted"/>
<dbReference type="Pfam" id="PF10825">
    <property type="entry name" value="DUF2752"/>
    <property type="match status" value="1"/>
</dbReference>
<sequence length="136" mass="14561">MTLRPLPLLGFGAAAAAAASGVWLLRSYDPNVEGNPFLPCLFNLLTGLYCPGCGSTRSMHALVHGDIVRALDMNPLFVFALVAVPLLVAWSRGWRPKALAPAMRVIGAPAFWLVLVPAFAVARNLPWAPFVWLAPG</sequence>
<dbReference type="EMBL" id="BNCF01000021">
    <property type="protein sequence ID" value="GHE44087.1"/>
    <property type="molecule type" value="Genomic_DNA"/>
</dbReference>
<comment type="caution">
    <text evidence="2">The sequence shown here is derived from an EMBL/GenBank/DDBJ whole genome shotgun (WGS) entry which is preliminary data.</text>
</comment>
<keyword evidence="1" id="KW-0472">Membrane</keyword>
<feature type="transmembrane region" description="Helical" evidence="1">
    <location>
        <begin position="73"/>
        <end position="90"/>
    </location>
</feature>
<dbReference type="RefSeq" id="WP_146474321.1">
    <property type="nucleotide sequence ID" value="NZ_BNCF01000021.1"/>
</dbReference>
<dbReference type="AlphaFoldDB" id="A0A918ZAY3"/>
<protein>
    <submittedName>
        <fullName evidence="2">Membrane protein</fullName>
    </submittedName>
</protein>
<dbReference type="InterPro" id="IPR021215">
    <property type="entry name" value="DUF2752"/>
</dbReference>
<evidence type="ECO:0000256" key="1">
    <source>
        <dbReference type="SAM" id="Phobius"/>
    </source>
</evidence>